<dbReference type="STRING" id="52.CMC5_067360"/>
<dbReference type="Pfam" id="PF01272">
    <property type="entry name" value="GreA_GreB"/>
    <property type="match status" value="1"/>
</dbReference>
<evidence type="ECO:0000313" key="3">
    <source>
        <dbReference type="Proteomes" id="UP000067626"/>
    </source>
</evidence>
<dbReference type="PANTHER" id="PTHR30437:SF5">
    <property type="entry name" value="REGULATOR OF NUCLEOSIDE DIPHOSPHATE KINASE"/>
    <property type="match status" value="1"/>
</dbReference>
<dbReference type="GO" id="GO:0032784">
    <property type="term" value="P:regulation of DNA-templated transcription elongation"/>
    <property type="evidence" value="ECO:0007669"/>
    <property type="project" value="InterPro"/>
</dbReference>
<organism evidence="2 3">
    <name type="scientific">Chondromyces crocatus</name>
    <dbReference type="NCBI Taxonomy" id="52"/>
    <lineage>
        <taxon>Bacteria</taxon>
        <taxon>Pseudomonadati</taxon>
        <taxon>Myxococcota</taxon>
        <taxon>Polyangia</taxon>
        <taxon>Polyangiales</taxon>
        <taxon>Polyangiaceae</taxon>
        <taxon>Chondromyces</taxon>
    </lineage>
</organism>
<proteinExistence type="predicted"/>
<dbReference type="GO" id="GO:0003746">
    <property type="term" value="F:translation elongation factor activity"/>
    <property type="evidence" value="ECO:0007669"/>
    <property type="project" value="UniProtKB-KW"/>
</dbReference>
<dbReference type="InterPro" id="IPR036953">
    <property type="entry name" value="GreA/GreB_C_sf"/>
</dbReference>
<dbReference type="Proteomes" id="UP000067626">
    <property type="component" value="Chromosome"/>
</dbReference>
<evidence type="ECO:0000313" key="2">
    <source>
        <dbReference type="EMBL" id="AKT42510.1"/>
    </source>
</evidence>
<dbReference type="PANTHER" id="PTHR30437">
    <property type="entry name" value="TRANSCRIPTION ELONGATION FACTOR GREA"/>
    <property type="match status" value="1"/>
</dbReference>
<dbReference type="GO" id="GO:0003677">
    <property type="term" value="F:DNA binding"/>
    <property type="evidence" value="ECO:0007669"/>
    <property type="project" value="InterPro"/>
</dbReference>
<dbReference type="Gene3D" id="3.10.50.30">
    <property type="entry name" value="Transcription elongation factor, GreA/GreB, C-terminal domain"/>
    <property type="match status" value="1"/>
</dbReference>
<gene>
    <name evidence="2" type="primary">greAB</name>
    <name evidence="2" type="ORF">CMC5_067360</name>
</gene>
<dbReference type="OrthoDB" id="192847at2"/>
<dbReference type="AlphaFoldDB" id="A0A0K1ENJ9"/>
<dbReference type="GO" id="GO:0070063">
    <property type="term" value="F:RNA polymerase binding"/>
    <property type="evidence" value="ECO:0007669"/>
    <property type="project" value="InterPro"/>
</dbReference>
<accession>A0A0K1ENJ9</accession>
<dbReference type="NCBIfam" id="NF004396">
    <property type="entry name" value="PRK05753.1"/>
    <property type="match status" value="1"/>
</dbReference>
<name>A0A0K1ENJ9_CHOCO</name>
<evidence type="ECO:0000259" key="1">
    <source>
        <dbReference type="Pfam" id="PF01272"/>
    </source>
</evidence>
<dbReference type="GO" id="GO:0006354">
    <property type="term" value="P:DNA-templated transcription elongation"/>
    <property type="evidence" value="ECO:0007669"/>
    <property type="project" value="TreeGrafter"/>
</dbReference>
<feature type="domain" description="Transcription elongation factor GreA/GreB C-terminal" evidence="1">
    <location>
        <begin position="49"/>
        <end position="123"/>
    </location>
</feature>
<dbReference type="SUPFAM" id="SSF54534">
    <property type="entry name" value="FKBP-like"/>
    <property type="match status" value="1"/>
</dbReference>
<dbReference type="InterPro" id="IPR001437">
    <property type="entry name" value="Tscrpt_elong_fac_GreA/B_C"/>
</dbReference>
<dbReference type="KEGG" id="ccro:CMC5_067360"/>
<reference evidence="2 3" key="1">
    <citation type="submission" date="2015-07" db="EMBL/GenBank/DDBJ databases">
        <title>Genome analysis of myxobacterium Chondromyces crocatus Cm c5 reveals a high potential for natural compound synthesis and the genetic basis for the loss of fruiting body formation.</title>
        <authorList>
            <person name="Zaburannyi N."/>
            <person name="Bunk B."/>
            <person name="Maier J."/>
            <person name="Overmann J."/>
            <person name="Mueller R."/>
        </authorList>
    </citation>
    <scope>NUCLEOTIDE SEQUENCE [LARGE SCALE GENOMIC DNA]</scope>
    <source>
        <strain evidence="2 3">Cm c5</strain>
    </source>
</reference>
<keyword evidence="2" id="KW-0251">Elongation factor</keyword>
<dbReference type="EMBL" id="CP012159">
    <property type="protein sequence ID" value="AKT42510.1"/>
    <property type="molecule type" value="Genomic_DNA"/>
</dbReference>
<sequence>MSSSPPILVAAEDRVLLLQLIEQQPTTEVTELLDAELERARVVPRRDVPADVVVMNSEIEYEDSATGQRRRVQLVVPADADTSAGRVSVLAPLGCALLGLQVGQEIDWRMPGGLRRLRVITVKRPAEP</sequence>
<dbReference type="RefSeq" id="WP_050434128.1">
    <property type="nucleotide sequence ID" value="NZ_CP012159.1"/>
</dbReference>
<protein>
    <submittedName>
        <fullName evidence="2">Elongation factor GreAB</fullName>
    </submittedName>
</protein>
<keyword evidence="3" id="KW-1185">Reference proteome</keyword>
<dbReference type="InterPro" id="IPR023459">
    <property type="entry name" value="Tscrpt_elong_fac_GreA/B_fam"/>
</dbReference>
<keyword evidence="2" id="KW-0648">Protein biosynthesis</keyword>